<dbReference type="InterPro" id="IPR041490">
    <property type="entry name" value="KstR2_TetR_C"/>
</dbReference>
<dbReference type="InterPro" id="IPR001647">
    <property type="entry name" value="HTH_TetR"/>
</dbReference>
<dbReference type="EMBL" id="BORJ01000013">
    <property type="protein sequence ID" value="GIN98315.1"/>
    <property type="molecule type" value="Genomic_DNA"/>
</dbReference>
<feature type="DNA-binding region" description="H-T-H motif" evidence="3">
    <location>
        <begin position="22"/>
        <end position="41"/>
    </location>
</feature>
<dbReference type="Proteomes" id="UP000287296">
    <property type="component" value="Unassembled WGS sequence"/>
</dbReference>
<dbReference type="SUPFAM" id="SSF48498">
    <property type="entry name" value="Tetracyclin repressor-like, C-terminal domain"/>
    <property type="match status" value="1"/>
</dbReference>
<evidence type="ECO:0000256" key="1">
    <source>
        <dbReference type="ARBA" id="ARBA00022491"/>
    </source>
</evidence>
<evidence type="ECO:0000256" key="2">
    <source>
        <dbReference type="ARBA" id="ARBA00023125"/>
    </source>
</evidence>
<evidence type="ECO:0000313" key="7">
    <source>
        <dbReference type="Proteomes" id="UP000287296"/>
    </source>
</evidence>
<dbReference type="Gene3D" id="1.10.357.10">
    <property type="entry name" value="Tetracycline Repressor, domain 2"/>
    <property type="match status" value="1"/>
</dbReference>
<protein>
    <submittedName>
        <fullName evidence="6">TetR/AcrR family transcriptional regulator</fullName>
    </submittedName>
</protein>
<evidence type="ECO:0000313" key="8">
    <source>
        <dbReference type="Proteomes" id="UP000680670"/>
    </source>
</evidence>
<dbReference type="EMBL" id="QYTW02000027">
    <property type="protein sequence ID" value="RST57854.1"/>
    <property type="molecule type" value="Genomic_DNA"/>
</dbReference>
<feature type="domain" description="HTH tetR-type" evidence="4">
    <location>
        <begin position="1"/>
        <end position="59"/>
    </location>
</feature>
<reference evidence="5 8" key="2">
    <citation type="submission" date="2021-03" db="EMBL/GenBank/DDBJ databases">
        <title>Antimicrobial resistance genes in bacteria isolated from Japanese honey, and their potential for conferring macrolide and lincosamide resistance in the American foulbrood pathogen Paenibacillus larvae.</title>
        <authorList>
            <person name="Okamoto M."/>
            <person name="Kumagai M."/>
            <person name="Kanamori H."/>
            <person name="Takamatsu D."/>
        </authorList>
    </citation>
    <scope>NUCLEOTIDE SEQUENCE [LARGE SCALE GENOMIC DNA]</scope>
    <source>
        <strain evidence="5 8">J6TS1</strain>
    </source>
</reference>
<dbReference type="InterPro" id="IPR023772">
    <property type="entry name" value="DNA-bd_HTH_TetR-type_CS"/>
</dbReference>
<gene>
    <name evidence="6" type="ORF">D5F11_020320</name>
    <name evidence="5" type="ORF">J6TS1_41850</name>
</gene>
<dbReference type="PROSITE" id="PS50977">
    <property type="entry name" value="HTH_TETR_2"/>
    <property type="match status" value="1"/>
</dbReference>
<dbReference type="GO" id="GO:0003677">
    <property type="term" value="F:DNA binding"/>
    <property type="evidence" value="ECO:0007669"/>
    <property type="project" value="UniProtKB-UniRule"/>
</dbReference>
<dbReference type="InterPro" id="IPR036271">
    <property type="entry name" value="Tet_transcr_reg_TetR-rel_C_sf"/>
</dbReference>
<keyword evidence="2 3" id="KW-0238">DNA-binding</keyword>
<dbReference type="Pfam" id="PF00440">
    <property type="entry name" value="TetR_N"/>
    <property type="match status" value="1"/>
</dbReference>
<sequence length="190" mass="22357">MKKKITEKSIELFEKKGFTQTSIQDIVDELEVTKGTFYYYFSSKEQLLMAIHLEYIDDLLERQEKIMKDERKSSVEKIRNVIALLINDIKDKGPSGRVFFREIRHLSNHNIGIIKKKRNQIRLNIEKVIRTGMDNGELRPNLKPDIITFAILSLTNYSYQWFKPNGEIHSDELVQIYADVIFNGIMEKND</sequence>
<name>A0A429X3A7_SIMTE</name>
<dbReference type="AlphaFoldDB" id="A0A429X3A7"/>
<evidence type="ECO:0000313" key="5">
    <source>
        <dbReference type="EMBL" id="GIN98315.1"/>
    </source>
</evidence>
<keyword evidence="8" id="KW-1185">Reference proteome</keyword>
<dbReference type="InterPro" id="IPR050624">
    <property type="entry name" value="HTH-type_Tx_Regulator"/>
</dbReference>
<comment type="caution">
    <text evidence="6">The sequence shown here is derived from an EMBL/GenBank/DDBJ whole genome shotgun (WGS) entry which is preliminary data.</text>
</comment>
<dbReference type="Proteomes" id="UP000680670">
    <property type="component" value="Unassembled WGS sequence"/>
</dbReference>
<dbReference type="PRINTS" id="PR00455">
    <property type="entry name" value="HTHTETR"/>
</dbReference>
<keyword evidence="1" id="KW-0678">Repressor</keyword>
<evidence type="ECO:0000259" key="4">
    <source>
        <dbReference type="PROSITE" id="PS50977"/>
    </source>
</evidence>
<dbReference type="OrthoDB" id="9814200at2"/>
<accession>A0A429X3A7</accession>
<organism evidence="6 7">
    <name type="scientific">Siminovitchia terrae</name>
    <name type="common">Bacillus terrae</name>
    <dbReference type="NCBI Taxonomy" id="1914933"/>
    <lineage>
        <taxon>Bacteria</taxon>
        <taxon>Bacillati</taxon>
        <taxon>Bacillota</taxon>
        <taxon>Bacilli</taxon>
        <taxon>Bacillales</taxon>
        <taxon>Bacillaceae</taxon>
        <taxon>Siminovitchia</taxon>
    </lineage>
</organism>
<proteinExistence type="predicted"/>
<dbReference type="RefSeq" id="WP_120117958.1">
    <property type="nucleotide sequence ID" value="NZ_BORJ01000013.1"/>
</dbReference>
<dbReference type="PROSITE" id="PS01081">
    <property type="entry name" value="HTH_TETR_1"/>
    <property type="match status" value="1"/>
</dbReference>
<reference evidence="6 7" key="1">
    <citation type="submission" date="2018-12" db="EMBL/GenBank/DDBJ databases">
        <authorList>
            <person name="Sun L."/>
            <person name="Chen Z."/>
        </authorList>
    </citation>
    <scope>NUCLEOTIDE SEQUENCE [LARGE SCALE GENOMIC DNA]</scope>
    <source>
        <strain evidence="6 7">LMG 29736</strain>
    </source>
</reference>
<evidence type="ECO:0000313" key="6">
    <source>
        <dbReference type="EMBL" id="RST57854.1"/>
    </source>
</evidence>
<dbReference type="InterPro" id="IPR009057">
    <property type="entry name" value="Homeodomain-like_sf"/>
</dbReference>
<dbReference type="PANTHER" id="PTHR43479:SF11">
    <property type="entry name" value="ACREF_ENVCD OPERON REPRESSOR-RELATED"/>
    <property type="match status" value="1"/>
</dbReference>
<dbReference type="SUPFAM" id="SSF46689">
    <property type="entry name" value="Homeodomain-like"/>
    <property type="match status" value="1"/>
</dbReference>
<dbReference type="Pfam" id="PF17932">
    <property type="entry name" value="TetR_C_24"/>
    <property type="match status" value="1"/>
</dbReference>
<dbReference type="Gene3D" id="1.10.10.60">
    <property type="entry name" value="Homeodomain-like"/>
    <property type="match status" value="1"/>
</dbReference>
<evidence type="ECO:0000256" key="3">
    <source>
        <dbReference type="PROSITE-ProRule" id="PRU00335"/>
    </source>
</evidence>
<dbReference type="PANTHER" id="PTHR43479">
    <property type="entry name" value="ACREF/ENVCD OPERON REPRESSOR-RELATED"/>
    <property type="match status" value="1"/>
</dbReference>